<accession>A0A9N8DCU8</accession>
<dbReference type="OrthoDB" id="57198at2759"/>
<gene>
    <name evidence="2" type="ORF">SEMRO_88_G046480.1</name>
</gene>
<sequence length="816" mass="92110">MPTTTTWQRNSGGHRPNPSEAPAIQLFDKVMDPTKFATISVEDLVGDNGLNLMSDFCTRIGQDPPVGQRTNKPMAASALCKYIEALCKALRTKYGRSPQFLNFPLFPPGDVNALKKTFTDRHGRTLMQGRDDDAILRDYYPIPREHSQRTKLLPLHDFSNPAHQQQARSVDLLRVATKLLRTGQINELLLVLITNNAVGRGGESKFLSYDKMFWDCYFGMTFFQWFQRKELKTSPSAFVQDFEHPELCVLFAFGLFWSLDNGLVRPAAMMASPGSPLYRRSKFVFHELHETQDSSVAEKITKIIRACIHHNIQSYYTVKSLRAGAMSRLAWLPTVTYEECIALGGWSTKASRDWYVWQYLVAVIPGALALAGYPDPRQLPYIPTCEVLFADTDQSKIFPRDKFAPFQRDLFPNSLPELAPNGRLRPFMDIVTTVMVKNYRHMESKYGADHRYVHRMKMVVHAVGLAPDLVEAGNKLRYWSKKIVDDIAHNNKDDNGVLLRATVSDKLQELSSNVCDLLRSRQQEQLNHGLILSSIAELKTGQSDVVQAVTDMQAQITQLTQLVQNHLRVSAAGTATSVRTLSTPTRRSPRHPQQPQQQQTPPPAPPPPPPSPPPPPPRPPTPVRQALIRAGPTAEAGRRGTRNRERKMVNILVSLYQHNDFKNLRTNVQLRSLANIVNLRTNGDSRNLKKVEAALDLVDCLWSPDTRTKAINRSFTDEAAAQEAFADVDKRVKRACHIYDAPGDHYIPNSRRSTAVTGVGNLILKKGRESFFDAIQTKMPKWNRVPPIAPGQQTLWDIIVVKENAIRSRVGIRRQR</sequence>
<dbReference type="AlphaFoldDB" id="A0A9N8DCU8"/>
<reference evidence="2" key="1">
    <citation type="submission" date="2020-06" db="EMBL/GenBank/DDBJ databases">
        <authorList>
            <consortium name="Plant Systems Biology data submission"/>
        </authorList>
    </citation>
    <scope>NUCLEOTIDE SEQUENCE</scope>
    <source>
        <strain evidence="2">D6</strain>
    </source>
</reference>
<feature type="compositionally biased region" description="Pro residues" evidence="1">
    <location>
        <begin position="600"/>
        <end position="622"/>
    </location>
</feature>
<feature type="region of interest" description="Disordered" evidence="1">
    <location>
        <begin position="1"/>
        <end position="21"/>
    </location>
</feature>
<proteinExistence type="predicted"/>
<organism evidence="2 3">
    <name type="scientific">Seminavis robusta</name>
    <dbReference type="NCBI Taxonomy" id="568900"/>
    <lineage>
        <taxon>Eukaryota</taxon>
        <taxon>Sar</taxon>
        <taxon>Stramenopiles</taxon>
        <taxon>Ochrophyta</taxon>
        <taxon>Bacillariophyta</taxon>
        <taxon>Bacillariophyceae</taxon>
        <taxon>Bacillariophycidae</taxon>
        <taxon>Naviculales</taxon>
        <taxon>Naviculaceae</taxon>
        <taxon>Seminavis</taxon>
    </lineage>
</organism>
<feature type="region of interest" description="Disordered" evidence="1">
    <location>
        <begin position="574"/>
        <end position="624"/>
    </location>
</feature>
<dbReference type="PANTHER" id="PTHR48125">
    <property type="entry name" value="LP07818P1"/>
    <property type="match status" value="1"/>
</dbReference>
<feature type="compositionally biased region" description="Polar residues" evidence="1">
    <location>
        <begin position="1"/>
        <end position="11"/>
    </location>
</feature>
<comment type="caution">
    <text evidence="2">The sequence shown here is derived from an EMBL/GenBank/DDBJ whole genome shotgun (WGS) entry which is preliminary data.</text>
</comment>
<feature type="compositionally biased region" description="Low complexity" evidence="1">
    <location>
        <begin position="582"/>
        <end position="599"/>
    </location>
</feature>
<protein>
    <recommendedName>
        <fullName evidence="4">Ndc10 domain-containing protein</fullName>
    </recommendedName>
</protein>
<dbReference type="SUPFAM" id="SSF101447">
    <property type="entry name" value="Formin homology 2 domain (FH2 domain)"/>
    <property type="match status" value="1"/>
</dbReference>
<dbReference type="EMBL" id="CAICTM010000087">
    <property type="protein sequence ID" value="CAB9500628.1"/>
    <property type="molecule type" value="Genomic_DNA"/>
</dbReference>
<evidence type="ECO:0000256" key="1">
    <source>
        <dbReference type="SAM" id="MobiDB-lite"/>
    </source>
</evidence>
<evidence type="ECO:0000313" key="2">
    <source>
        <dbReference type="EMBL" id="CAB9500628.1"/>
    </source>
</evidence>
<dbReference type="Proteomes" id="UP001153069">
    <property type="component" value="Unassembled WGS sequence"/>
</dbReference>
<evidence type="ECO:0008006" key="4">
    <source>
        <dbReference type="Google" id="ProtNLM"/>
    </source>
</evidence>
<name>A0A9N8DCU8_9STRA</name>
<keyword evidence="3" id="KW-1185">Reference proteome</keyword>
<evidence type="ECO:0000313" key="3">
    <source>
        <dbReference type="Proteomes" id="UP001153069"/>
    </source>
</evidence>
<dbReference type="PANTHER" id="PTHR48125:SF16">
    <property type="entry name" value="UBZ4-TYPE DOMAIN-CONTAINING PROTEIN"/>
    <property type="match status" value="1"/>
</dbReference>